<reference evidence="2 3" key="1">
    <citation type="submission" date="2017-08" db="EMBL/GenBank/DDBJ databases">
        <title>Infants hospitalized years apart are colonized by the same room-sourced microbial strains.</title>
        <authorList>
            <person name="Brooks B."/>
            <person name="Olm M.R."/>
            <person name="Firek B.A."/>
            <person name="Baker R."/>
            <person name="Thomas B.C."/>
            <person name="Morowitz M.J."/>
            <person name="Banfield J.F."/>
        </authorList>
    </citation>
    <scope>NUCLEOTIDE SEQUENCE [LARGE SCALE GENOMIC DNA]</scope>
    <source>
        <strain evidence="2">S2_018_000_R2_101</strain>
    </source>
</reference>
<dbReference type="EMBL" id="QFNN01000062">
    <property type="protein sequence ID" value="PZO89355.1"/>
    <property type="molecule type" value="Genomic_DNA"/>
</dbReference>
<proteinExistence type="predicted"/>
<comment type="caution">
    <text evidence="2">The sequence shown here is derived from an EMBL/GenBank/DDBJ whole genome shotgun (WGS) entry which is preliminary data.</text>
</comment>
<evidence type="ECO:0000313" key="3">
    <source>
        <dbReference type="Proteomes" id="UP000249066"/>
    </source>
</evidence>
<evidence type="ECO:0000313" key="2">
    <source>
        <dbReference type="EMBL" id="PZO89355.1"/>
    </source>
</evidence>
<dbReference type="Proteomes" id="UP000249066">
    <property type="component" value="Unassembled WGS sequence"/>
</dbReference>
<gene>
    <name evidence="2" type="ORF">DI623_10460</name>
</gene>
<dbReference type="AlphaFoldDB" id="A0A2W5C227"/>
<sequence>MASIVPQTAHADSRLDRMARPFAEADDGCVAGPNLKIDPAAAARLLRRLGMADQRRADPAAIKTPETKKGAARPPFPFQR</sequence>
<feature type="region of interest" description="Disordered" evidence="1">
    <location>
        <begin position="52"/>
        <end position="80"/>
    </location>
</feature>
<name>A0A2W5C227_9SPHN</name>
<accession>A0A2W5C227</accession>
<evidence type="ECO:0000256" key="1">
    <source>
        <dbReference type="SAM" id="MobiDB-lite"/>
    </source>
</evidence>
<organism evidence="2 3">
    <name type="scientific">Sphingomonas sanxanigenens</name>
    <dbReference type="NCBI Taxonomy" id="397260"/>
    <lineage>
        <taxon>Bacteria</taxon>
        <taxon>Pseudomonadati</taxon>
        <taxon>Pseudomonadota</taxon>
        <taxon>Alphaproteobacteria</taxon>
        <taxon>Sphingomonadales</taxon>
        <taxon>Sphingomonadaceae</taxon>
        <taxon>Sphingomonas</taxon>
    </lineage>
</organism>
<protein>
    <submittedName>
        <fullName evidence="2">Uncharacterized protein</fullName>
    </submittedName>
</protein>